<dbReference type="Gene3D" id="3.40.50.150">
    <property type="entry name" value="Vaccinia Virus protein VP39"/>
    <property type="match status" value="1"/>
</dbReference>
<evidence type="ECO:0000259" key="2">
    <source>
        <dbReference type="Pfam" id="PF01728"/>
    </source>
</evidence>
<dbReference type="EMBL" id="PDNA01000215">
    <property type="protein sequence ID" value="PGH03048.1"/>
    <property type="molecule type" value="Genomic_DNA"/>
</dbReference>
<accession>A0A2B7X2Y4</accession>
<evidence type="ECO:0000313" key="4">
    <source>
        <dbReference type="Proteomes" id="UP000224634"/>
    </source>
</evidence>
<dbReference type="GO" id="GO:0032259">
    <property type="term" value="P:methylation"/>
    <property type="evidence" value="ECO:0007669"/>
    <property type="project" value="InterPro"/>
</dbReference>
<sequence length="340" mass="37594">GWANPEGDAFYARQRKRADESAANLKTQQFFFGMMIAIGGQMFDATGILDSFVPKNRPLEVLDLCMAPGGFSAATLKKVPRAKISGISLPESLGGHKLLVQSGAQDRRVEVQFHDVTMLYKEFGVIDMVQSIPPSHPWISDFSGVQPYADRTFDLAFCDGQKLRTHTRPDWGQHGHEAIRLSSAQLVFALSRLKPGGILIMLLHRIDKWATTKLMYTFSKFTDPGGLQLFKPVKSHASRGSFYLVARGVRTDSPEAAEAIEAWKQTWLDATLAVCDKPGENSGDDNSGGKDDGETWTQGDDDECEDVRHVIDVFGERLVELGTPIWKIQANSLAKASYTQ</sequence>
<dbReference type="GO" id="GO:0008168">
    <property type="term" value="F:methyltransferase activity"/>
    <property type="evidence" value="ECO:0007669"/>
    <property type="project" value="InterPro"/>
</dbReference>
<proteinExistence type="predicted"/>
<dbReference type="InterPro" id="IPR002877">
    <property type="entry name" value="RNA_MeTrfase_FtsJ_dom"/>
</dbReference>
<dbReference type="Proteomes" id="UP000224634">
    <property type="component" value="Unassembled WGS sequence"/>
</dbReference>
<gene>
    <name evidence="3" type="ORF">AJ80_08743</name>
</gene>
<protein>
    <recommendedName>
        <fullName evidence="2">Ribosomal RNA methyltransferase FtsJ domain-containing protein</fullName>
    </recommendedName>
</protein>
<evidence type="ECO:0000313" key="3">
    <source>
        <dbReference type="EMBL" id="PGH03048.1"/>
    </source>
</evidence>
<feature type="region of interest" description="Disordered" evidence="1">
    <location>
        <begin position="278"/>
        <end position="302"/>
    </location>
</feature>
<evidence type="ECO:0000256" key="1">
    <source>
        <dbReference type="SAM" id="MobiDB-lite"/>
    </source>
</evidence>
<dbReference type="OrthoDB" id="417125at2759"/>
<dbReference type="STRING" id="1447883.A0A2B7X2Y4"/>
<organism evidence="3 4">
    <name type="scientific">Polytolypa hystricis (strain UAMH7299)</name>
    <dbReference type="NCBI Taxonomy" id="1447883"/>
    <lineage>
        <taxon>Eukaryota</taxon>
        <taxon>Fungi</taxon>
        <taxon>Dikarya</taxon>
        <taxon>Ascomycota</taxon>
        <taxon>Pezizomycotina</taxon>
        <taxon>Eurotiomycetes</taxon>
        <taxon>Eurotiomycetidae</taxon>
        <taxon>Onygenales</taxon>
        <taxon>Onygenales incertae sedis</taxon>
        <taxon>Polytolypa</taxon>
    </lineage>
</organism>
<name>A0A2B7X2Y4_POLH7</name>
<feature type="domain" description="Ribosomal RNA methyltransferase FtsJ" evidence="2">
    <location>
        <begin position="57"/>
        <end position="248"/>
    </location>
</feature>
<dbReference type="SUPFAM" id="SSF53335">
    <property type="entry name" value="S-adenosyl-L-methionine-dependent methyltransferases"/>
    <property type="match status" value="1"/>
</dbReference>
<dbReference type="InterPro" id="IPR029063">
    <property type="entry name" value="SAM-dependent_MTases_sf"/>
</dbReference>
<dbReference type="AlphaFoldDB" id="A0A2B7X2Y4"/>
<dbReference type="Pfam" id="PF01728">
    <property type="entry name" value="FtsJ"/>
    <property type="match status" value="1"/>
</dbReference>
<comment type="caution">
    <text evidence="3">The sequence shown here is derived from an EMBL/GenBank/DDBJ whole genome shotgun (WGS) entry which is preliminary data.</text>
</comment>
<feature type="non-terminal residue" evidence="3">
    <location>
        <position position="1"/>
    </location>
</feature>
<keyword evidence="4" id="KW-1185">Reference proteome</keyword>
<reference evidence="3 4" key="1">
    <citation type="submission" date="2017-10" db="EMBL/GenBank/DDBJ databases">
        <title>Comparative genomics in systemic dimorphic fungi from Ajellomycetaceae.</title>
        <authorList>
            <person name="Munoz J.F."/>
            <person name="Mcewen J.G."/>
            <person name="Clay O.K."/>
            <person name="Cuomo C.A."/>
        </authorList>
    </citation>
    <scope>NUCLEOTIDE SEQUENCE [LARGE SCALE GENOMIC DNA]</scope>
    <source>
        <strain evidence="3 4">UAMH7299</strain>
    </source>
</reference>